<dbReference type="STRING" id="670386.D3BM99"/>
<dbReference type="AlphaFoldDB" id="D3BM99"/>
<keyword evidence="3" id="KW-1185">Reference proteome</keyword>
<name>D3BM99_HETP5</name>
<gene>
    <name evidence="2" type="ORF">PPL_12309</name>
</gene>
<dbReference type="RefSeq" id="XP_020429828.1">
    <property type="nucleotide sequence ID" value="XM_020583047.1"/>
</dbReference>
<dbReference type="EMBL" id="ADBJ01000042">
    <property type="protein sequence ID" value="EFA77700.1"/>
    <property type="molecule type" value="Genomic_DNA"/>
</dbReference>
<protein>
    <submittedName>
        <fullName evidence="2">Uncharacterized protein</fullName>
    </submittedName>
</protein>
<accession>D3BM99</accession>
<evidence type="ECO:0000313" key="3">
    <source>
        <dbReference type="Proteomes" id="UP000001396"/>
    </source>
</evidence>
<feature type="coiled-coil region" evidence="1">
    <location>
        <begin position="390"/>
        <end position="442"/>
    </location>
</feature>
<dbReference type="GeneID" id="31367776"/>
<proteinExistence type="predicted"/>
<evidence type="ECO:0000313" key="2">
    <source>
        <dbReference type="EMBL" id="EFA77700.1"/>
    </source>
</evidence>
<organism evidence="2 3">
    <name type="scientific">Heterostelium pallidum (strain ATCC 26659 / Pp 5 / PN500)</name>
    <name type="common">Cellular slime mold</name>
    <name type="synonym">Polysphondylium pallidum</name>
    <dbReference type="NCBI Taxonomy" id="670386"/>
    <lineage>
        <taxon>Eukaryota</taxon>
        <taxon>Amoebozoa</taxon>
        <taxon>Evosea</taxon>
        <taxon>Eumycetozoa</taxon>
        <taxon>Dictyostelia</taxon>
        <taxon>Acytosteliales</taxon>
        <taxon>Acytosteliaceae</taxon>
        <taxon>Heterostelium</taxon>
    </lineage>
</organism>
<reference evidence="2 3" key="1">
    <citation type="journal article" date="2011" name="Genome Res.">
        <title>Phylogeny-wide analysis of social amoeba genomes highlights ancient origins for complex intercellular communication.</title>
        <authorList>
            <person name="Heidel A.J."/>
            <person name="Lawal H.M."/>
            <person name="Felder M."/>
            <person name="Schilde C."/>
            <person name="Helps N.R."/>
            <person name="Tunggal B."/>
            <person name="Rivero F."/>
            <person name="John U."/>
            <person name="Schleicher M."/>
            <person name="Eichinger L."/>
            <person name="Platzer M."/>
            <person name="Noegel A.A."/>
            <person name="Schaap P."/>
            <person name="Gloeckner G."/>
        </authorList>
    </citation>
    <scope>NUCLEOTIDE SEQUENCE [LARGE SCALE GENOMIC DNA]</scope>
    <source>
        <strain evidence="3">ATCC 26659 / Pp 5 / PN500</strain>
    </source>
</reference>
<sequence>MDSHIIMRSFAFFEQTQPTQWIGEMVKKAATKKQVKAIVPASPEKDQEMEENNVTLQENNQNHINQLSERFEKIATTANNNTNINYSSILSNIINNTNNAINTQPKDSEYKKKYIELKDKFTLFKKMKHTDTENLFEDFKIAAEKRDSDSKKYISQLKFQVEVLQQKNKLLNEALNNKYGCDYDNLQKQLNDRRDLEEKFKLEQIKQVLNDKIKEDDKVISQLNEEKNSLISQMAEMKEEFERKMQSANQQFESLIEKHTNERYESQRAVDSMSSEVNDRLAESRRMIAQLQGENEALTTRLNEMVQENKDRSNLFQDGKQKLIDEWMLADKQKAEDFESRIIEVKNYYEQQMKKLKQANEDNIIKIHDEFVQSETKLKKLNDQLLDQKNVEISVIEKQLTEEIEQLEDKRLKEHQDSLKSQRSLAQELQELKSKLDTIDSQNKLKQNYLQLYHKLTSIKLNQVSDSKYEMLAQSQKNTLRKIQGEIVITDSELSYTPISIDNCSSVAECVENPVDIPLEDSSIFVMKLIETIYA</sequence>
<feature type="coiled-coil region" evidence="1">
    <location>
        <begin position="154"/>
        <end position="308"/>
    </location>
</feature>
<keyword evidence="1" id="KW-0175">Coiled coil</keyword>
<dbReference type="Proteomes" id="UP000001396">
    <property type="component" value="Unassembled WGS sequence"/>
</dbReference>
<dbReference type="InParanoid" id="D3BM99"/>
<comment type="caution">
    <text evidence="2">The sequence shown here is derived from an EMBL/GenBank/DDBJ whole genome shotgun (WGS) entry which is preliminary data.</text>
</comment>
<dbReference type="FunCoup" id="D3BM99">
    <property type="interactions" value="581"/>
</dbReference>
<evidence type="ECO:0000256" key="1">
    <source>
        <dbReference type="SAM" id="Coils"/>
    </source>
</evidence>
<dbReference type="OMA" id="RVDMNAR"/>